<accession>A0A0R1H086</accession>
<dbReference type="Gene3D" id="3.90.1150.30">
    <property type="match status" value="1"/>
</dbReference>
<reference evidence="1 2" key="1">
    <citation type="journal article" date="2015" name="Genome Announc.">
        <title>Expanding the biotechnology potential of lactobacilli through comparative genomics of 213 strains and associated genera.</title>
        <authorList>
            <person name="Sun Z."/>
            <person name="Harris H.M."/>
            <person name="McCann A."/>
            <person name="Guo C."/>
            <person name="Argimon S."/>
            <person name="Zhang W."/>
            <person name="Yang X."/>
            <person name="Jeffery I.B."/>
            <person name="Cooney J.C."/>
            <person name="Kagawa T.F."/>
            <person name="Liu W."/>
            <person name="Song Y."/>
            <person name="Salvetti E."/>
            <person name="Wrobel A."/>
            <person name="Rasinkangas P."/>
            <person name="Parkhill J."/>
            <person name="Rea M.C."/>
            <person name="O'Sullivan O."/>
            <person name="Ritari J."/>
            <person name="Douillard F.P."/>
            <person name="Paul Ross R."/>
            <person name="Yang R."/>
            <person name="Briner A.E."/>
            <person name="Felis G.E."/>
            <person name="de Vos W.M."/>
            <person name="Barrangou R."/>
            <person name="Klaenhammer T.R."/>
            <person name="Caufield P.W."/>
            <person name="Cui Y."/>
            <person name="Zhang H."/>
            <person name="O'Toole P.W."/>
        </authorList>
    </citation>
    <scope>NUCLEOTIDE SEQUENCE [LARGE SCALE GENOMIC DNA]</scope>
    <source>
        <strain evidence="1 2">ATCC 53295</strain>
    </source>
</reference>
<dbReference type="InterPro" id="IPR007351">
    <property type="entry name" value="YjbR"/>
</dbReference>
<dbReference type="RefSeq" id="WP_020089904.1">
    <property type="nucleotide sequence ID" value="NZ_AZCZ01000029.1"/>
</dbReference>
<dbReference type="SUPFAM" id="SSF142906">
    <property type="entry name" value="YjbR-like"/>
    <property type="match status" value="1"/>
</dbReference>
<dbReference type="EMBL" id="AZCZ01000029">
    <property type="protein sequence ID" value="KRK36119.1"/>
    <property type="molecule type" value="Genomic_DNA"/>
</dbReference>
<dbReference type="PATRIC" id="fig|1267003.4.peg.1169"/>
<dbReference type="PANTHER" id="PTHR35145:SF1">
    <property type="entry name" value="CYTOPLASMIC PROTEIN"/>
    <property type="match status" value="1"/>
</dbReference>
<proteinExistence type="predicted"/>
<dbReference type="Pfam" id="PF04237">
    <property type="entry name" value="YjbR"/>
    <property type="match status" value="1"/>
</dbReference>
<name>A0A0R1H086_9LACO</name>
<evidence type="ECO:0008006" key="3">
    <source>
        <dbReference type="Google" id="ProtNLM"/>
    </source>
</evidence>
<gene>
    <name evidence="1" type="ORF">FD07_GL001101</name>
</gene>
<dbReference type="PANTHER" id="PTHR35145">
    <property type="entry name" value="CYTOPLASMIC PROTEIN-RELATED"/>
    <property type="match status" value="1"/>
</dbReference>
<evidence type="ECO:0000313" key="2">
    <source>
        <dbReference type="Proteomes" id="UP000051176"/>
    </source>
</evidence>
<sequence>MATRQDIFDYIANNYAATPVYTFKSFPHYAVLKTPQNKWFALVMNVSQEKLGLSGTDEIDVIDLKVDPDLAGILRQKPGYLPAYHMNKEHWLTVVLNDQTDTKTLYQLIDDSYNLVG</sequence>
<dbReference type="Proteomes" id="UP000051176">
    <property type="component" value="Unassembled WGS sequence"/>
</dbReference>
<dbReference type="InterPro" id="IPR038056">
    <property type="entry name" value="YjbR-like_sf"/>
</dbReference>
<dbReference type="AlphaFoldDB" id="A0A0R1H086"/>
<keyword evidence="2" id="KW-1185">Reference proteome</keyword>
<comment type="caution">
    <text evidence="1">The sequence shown here is derived from an EMBL/GenBank/DDBJ whole genome shotgun (WGS) entry which is preliminary data.</text>
</comment>
<protein>
    <recommendedName>
        <fullName evidence="3">MmcQ/YjbR family DNA-binding protein</fullName>
    </recommendedName>
</protein>
<dbReference type="OrthoDB" id="9789813at2"/>
<dbReference type="InterPro" id="IPR058532">
    <property type="entry name" value="YjbR/MT2646/Rv2570-like"/>
</dbReference>
<evidence type="ECO:0000313" key="1">
    <source>
        <dbReference type="EMBL" id="KRK36119.1"/>
    </source>
</evidence>
<dbReference type="eggNOG" id="COG2315">
    <property type="taxonomic scope" value="Bacteria"/>
</dbReference>
<organism evidence="1 2">
    <name type="scientific">Levilactobacillus parabrevis ATCC 53295</name>
    <dbReference type="NCBI Taxonomy" id="1267003"/>
    <lineage>
        <taxon>Bacteria</taxon>
        <taxon>Bacillati</taxon>
        <taxon>Bacillota</taxon>
        <taxon>Bacilli</taxon>
        <taxon>Lactobacillales</taxon>
        <taxon>Lactobacillaceae</taxon>
        <taxon>Levilactobacillus</taxon>
    </lineage>
</organism>